<evidence type="ECO:0000313" key="2">
    <source>
        <dbReference type="EMBL" id="GGH90988.1"/>
    </source>
</evidence>
<proteinExistence type="predicted"/>
<feature type="chain" id="PRO_5045708570" description="Lipocalin-like domain-containing protein" evidence="1">
    <location>
        <begin position="21"/>
        <end position="158"/>
    </location>
</feature>
<keyword evidence="3" id="KW-1185">Reference proteome</keyword>
<feature type="signal peptide" evidence="1">
    <location>
        <begin position="1"/>
        <end position="20"/>
    </location>
</feature>
<reference evidence="3" key="1">
    <citation type="journal article" date="2019" name="Int. J. Syst. Evol. Microbiol.">
        <title>The Global Catalogue of Microorganisms (GCM) 10K type strain sequencing project: providing services to taxonomists for standard genome sequencing and annotation.</title>
        <authorList>
            <consortium name="The Broad Institute Genomics Platform"/>
            <consortium name="The Broad Institute Genome Sequencing Center for Infectious Disease"/>
            <person name="Wu L."/>
            <person name="Ma J."/>
        </authorList>
    </citation>
    <scope>NUCLEOTIDE SEQUENCE [LARGE SCALE GENOMIC DNA]</scope>
    <source>
        <strain evidence="3">CGMCC 1.14966</strain>
    </source>
</reference>
<accession>A0ABQ2AJ60</accession>
<dbReference type="RefSeq" id="WP_188563685.1">
    <property type="nucleotide sequence ID" value="NZ_BMGY01000062.1"/>
</dbReference>
<sequence length="158" mass="17134">MNALLSCCCLLLTGLAGCHAAPEPAPAPGPVDPFLGHWRADTERLVRYAATGPITHDTTVAHRQEFDFAPATYTKLDYTRNGKALATPTREVGSYARTGEEIGFRLGLAGPGPGNYDPIPTRRYVRALTPTGFTLETMHGFSFGPTPQRGDSFVDFHR</sequence>
<name>A0ABQ2AJ60_9BACT</name>
<protein>
    <recommendedName>
        <fullName evidence="4">Lipocalin-like domain-containing protein</fullName>
    </recommendedName>
</protein>
<dbReference type="EMBL" id="BMGY01000062">
    <property type="protein sequence ID" value="GGH90988.1"/>
    <property type="molecule type" value="Genomic_DNA"/>
</dbReference>
<keyword evidence="1" id="KW-0732">Signal</keyword>
<evidence type="ECO:0008006" key="4">
    <source>
        <dbReference type="Google" id="ProtNLM"/>
    </source>
</evidence>
<evidence type="ECO:0000256" key="1">
    <source>
        <dbReference type="SAM" id="SignalP"/>
    </source>
</evidence>
<evidence type="ECO:0000313" key="3">
    <source>
        <dbReference type="Proteomes" id="UP000637774"/>
    </source>
</evidence>
<organism evidence="2 3">
    <name type="scientific">Hymenobacter frigidus</name>
    <dbReference type="NCBI Taxonomy" id="1524095"/>
    <lineage>
        <taxon>Bacteria</taxon>
        <taxon>Pseudomonadati</taxon>
        <taxon>Bacteroidota</taxon>
        <taxon>Cytophagia</taxon>
        <taxon>Cytophagales</taxon>
        <taxon>Hymenobacteraceae</taxon>
        <taxon>Hymenobacter</taxon>
    </lineage>
</organism>
<comment type="caution">
    <text evidence="2">The sequence shown here is derived from an EMBL/GenBank/DDBJ whole genome shotgun (WGS) entry which is preliminary data.</text>
</comment>
<gene>
    <name evidence="2" type="ORF">GCM10011495_38090</name>
</gene>
<dbReference type="Proteomes" id="UP000637774">
    <property type="component" value="Unassembled WGS sequence"/>
</dbReference>